<feature type="active site" evidence="5">
    <location>
        <position position="218"/>
    </location>
</feature>
<dbReference type="InterPro" id="IPR016162">
    <property type="entry name" value="Ald_DH_N"/>
</dbReference>
<organism evidence="8 9">
    <name type="scientific">Shewanella electrica</name>
    <dbReference type="NCBI Taxonomy" id="515560"/>
    <lineage>
        <taxon>Bacteria</taxon>
        <taxon>Pseudomonadati</taxon>
        <taxon>Pseudomonadota</taxon>
        <taxon>Gammaproteobacteria</taxon>
        <taxon>Alteromonadales</taxon>
        <taxon>Shewanellaceae</taxon>
        <taxon>Shewanella</taxon>
    </lineage>
</organism>
<evidence type="ECO:0000256" key="6">
    <source>
        <dbReference type="RuleBase" id="RU003345"/>
    </source>
</evidence>
<dbReference type="Proteomes" id="UP001201549">
    <property type="component" value="Unassembled WGS sequence"/>
</dbReference>
<dbReference type="CDD" id="cd07133">
    <property type="entry name" value="ALDH_CALDH_CalB"/>
    <property type="match status" value="1"/>
</dbReference>
<gene>
    <name evidence="8" type="ORF">L9G74_17500</name>
</gene>
<feature type="domain" description="Aldehyde dehydrogenase" evidence="7">
    <location>
        <begin position="9"/>
        <end position="443"/>
    </location>
</feature>
<keyword evidence="2 4" id="KW-0560">Oxidoreductase</keyword>
<dbReference type="EMBL" id="JAKOGG010000018">
    <property type="protein sequence ID" value="MCS4558238.1"/>
    <property type="molecule type" value="Genomic_DNA"/>
</dbReference>
<accession>A0ABT2FPH3</accession>
<dbReference type="PANTHER" id="PTHR43570">
    <property type="entry name" value="ALDEHYDE DEHYDROGENASE"/>
    <property type="match status" value="1"/>
</dbReference>
<comment type="similarity">
    <text evidence="1 4 6">Belongs to the aldehyde dehydrogenase family.</text>
</comment>
<dbReference type="InterPro" id="IPR015590">
    <property type="entry name" value="Aldehyde_DH_dom"/>
</dbReference>
<dbReference type="InterPro" id="IPR016161">
    <property type="entry name" value="Ald_DH/histidinol_DH"/>
</dbReference>
<sequence length="473" mass="52476">MTDSAHANSDLLSAFAQQRQGFMQTPFSTASQRQQQLLVLKQQLLAHVTPLTDALKLDYGQRASYDTLWADIQPVLSMIDYSHKRLRRWMQPSKRHAGVLLAPAKVSVHYQAKGVVGIIVPWNFPVMLSLGPLVSALAAGNRVMLKLSEFTPATNQVLRQLLQRAFSAEHVSVMEGGVEVAQAFSALPFDHLLFTGATSVGKQVMAAAAHNLTPVTLELGGKSPVLIDEQIPIALAVQRLIFGKTLNAGQICIAPDYVLCPEARVPEFIAQYQQQFAQHYPHFSNNADVSFIVSERHRQRLSALLDDARAKGAQCVSACPIEPQQLNTRAWPTQLLTKVNDEMQVMQQEIFGPILPIVGYSSIEQALDYIKQRPRPLALYLMSEQTALQQRVLQHTHAGALSINETLMHVAVDDAPFGGVGASGMGHYHGVEGFREFSHAKTVFQRGRVSPTQWIKPPYGGRLQQWLKRFILR</sequence>
<dbReference type="Gene3D" id="3.40.605.10">
    <property type="entry name" value="Aldehyde Dehydrogenase, Chain A, domain 1"/>
    <property type="match status" value="1"/>
</dbReference>
<evidence type="ECO:0000256" key="1">
    <source>
        <dbReference type="ARBA" id="ARBA00009986"/>
    </source>
</evidence>
<dbReference type="Pfam" id="PF00171">
    <property type="entry name" value="Aldedh"/>
    <property type="match status" value="1"/>
</dbReference>
<proteinExistence type="inferred from homology"/>
<evidence type="ECO:0000256" key="4">
    <source>
        <dbReference type="PIRNR" id="PIRNR036492"/>
    </source>
</evidence>
<protein>
    <recommendedName>
        <fullName evidence="4">Aldehyde dehydrogenase</fullName>
    </recommendedName>
</protein>
<evidence type="ECO:0000256" key="2">
    <source>
        <dbReference type="ARBA" id="ARBA00023002"/>
    </source>
</evidence>
<comment type="caution">
    <text evidence="8">The sequence shown here is derived from an EMBL/GenBank/DDBJ whole genome shotgun (WGS) entry which is preliminary data.</text>
</comment>
<dbReference type="InterPro" id="IPR012394">
    <property type="entry name" value="Aldehyde_DH_NAD(P)"/>
</dbReference>
<dbReference type="InterPro" id="IPR016163">
    <property type="entry name" value="Ald_DH_C"/>
</dbReference>
<dbReference type="InterPro" id="IPR029510">
    <property type="entry name" value="Ald_DH_CS_GLU"/>
</dbReference>
<dbReference type="PANTHER" id="PTHR43570:SF20">
    <property type="entry name" value="ALDEHYDE DEHYDROGENASE ALDX-RELATED"/>
    <property type="match status" value="1"/>
</dbReference>
<name>A0ABT2FPH3_9GAMM</name>
<dbReference type="SUPFAM" id="SSF53720">
    <property type="entry name" value="ALDH-like"/>
    <property type="match status" value="1"/>
</dbReference>
<dbReference type="PIRSF" id="PIRSF036492">
    <property type="entry name" value="ALDH"/>
    <property type="match status" value="1"/>
</dbReference>
<dbReference type="Gene3D" id="3.40.309.10">
    <property type="entry name" value="Aldehyde Dehydrogenase, Chain A, domain 2"/>
    <property type="match status" value="1"/>
</dbReference>
<evidence type="ECO:0000313" key="8">
    <source>
        <dbReference type="EMBL" id="MCS4558238.1"/>
    </source>
</evidence>
<keyword evidence="9" id="KW-1185">Reference proteome</keyword>
<evidence type="ECO:0000256" key="5">
    <source>
        <dbReference type="PROSITE-ProRule" id="PRU10007"/>
    </source>
</evidence>
<dbReference type="RefSeq" id="WP_238898057.1">
    <property type="nucleotide sequence ID" value="NZ_JAKOGG010000018.1"/>
</dbReference>
<keyword evidence="3" id="KW-0520">NAD</keyword>
<reference evidence="9" key="1">
    <citation type="submission" date="2023-07" db="EMBL/GenBank/DDBJ databases">
        <title>Shewanella mangrovi sp. nov., an acetaldehyde- degrading bacterium isolated from mangrove sediment.</title>
        <authorList>
            <person name="Liu Y."/>
        </authorList>
    </citation>
    <scope>NUCLEOTIDE SEQUENCE [LARGE SCALE GENOMIC DNA]</scope>
    <source>
        <strain evidence="9">C32</strain>
    </source>
</reference>
<evidence type="ECO:0000256" key="3">
    <source>
        <dbReference type="ARBA" id="ARBA00023027"/>
    </source>
</evidence>
<evidence type="ECO:0000259" key="7">
    <source>
        <dbReference type="Pfam" id="PF00171"/>
    </source>
</evidence>
<dbReference type="PROSITE" id="PS00687">
    <property type="entry name" value="ALDEHYDE_DEHYDR_GLU"/>
    <property type="match status" value="1"/>
</dbReference>
<evidence type="ECO:0000313" key="9">
    <source>
        <dbReference type="Proteomes" id="UP001201549"/>
    </source>
</evidence>